<feature type="region of interest" description="Disordered" evidence="1">
    <location>
        <begin position="1"/>
        <end position="24"/>
    </location>
</feature>
<dbReference type="OrthoDB" id="3928876at2759"/>
<feature type="transmembrane region" description="Helical" evidence="2">
    <location>
        <begin position="112"/>
        <end position="138"/>
    </location>
</feature>
<keyword evidence="2" id="KW-0812">Transmembrane</keyword>
<feature type="transmembrane region" description="Helical" evidence="2">
    <location>
        <begin position="84"/>
        <end position="105"/>
    </location>
</feature>
<evidence type="ECO:0000313" key="4">
    <source>
        <dbReference type="Proteomes" id="UP000660729"/>
    </source>
</evidence>
<evidence type="ECO:0000256" key="2">
    <source>
        <dbReference type="SAM" id="Phobius"/>
    </source>
</evidence>
<feature type="compositionally biased region" description="Basic and acidic residues" evidence="1">
    <location>
        <begin position="221"/>
        <end position="233"/>
    </location>
</feature>
<keyword evidence="2" id="KW-1133">Transmembrane helix</keyword>
<keyword evidence="4" id="KW-1185">Reference proteome</keyword>
<sequence>MTDQLKNGVSGVQEKAQDAAKGTPVSGVQEKIKAGTDSVLSTVDTWGGWIAGKGKSIIDGIFPPEKRAAFLAKLQDFMLRNPKLSAFLGMNLALTGIPLGLFVLFSLSVFIFALVVALVVGLLAAVLFTVFMVGVALIVVFPTVMFTTGAACFLFLWGLGGYYILKWANGEGGGEPKQAPEGQAIGDQLNNLTGGRLGGLMEGARSQNAAKKGIEGYNDPYTKRASQESKGEKGSTASTTGSDAQKNVGDAVSNTTNAAGGVHKTATNATDTVSNANTGVAYAKGGLKGTTGLPIP</sequence>
<feature type="compositionally biased region" description="Polar residues" evidence="1">
    <location>
        <begin position="235"/>
        <end position="245"/>
    </location>
</feature>
<name>A0A8H6R7P0_9PEZI</name>
<comment type="caution">
    <text evidence="3">The sequence shown here is derived from an EMBL/GenBank/DDBJ whole genome shotgun (WGS) entry which is preliminary data.</text>
</comment>
<feature type="region of interest" description="Disordered" evidence="1">
    <location>
        <begin position="212"/>
        <end position="263"/>
    </location>
</feature>
<evidence type="ECO:0000256" key="1">
    <source>
        <dbReference type="SAM" id="MobiDB-lite"/>
    </source>
</evidence>
<keyword evidence="2" id="KW-0472">Membrane</keyword>
<dbReference type="AlphaFoldDB" id="A0A8H6R7P0"/>
<accession>A0A8H6R7P0</accession>
<gene>
    <name evidence="3" type="ORF">HII31_13311</name>
</gene>
<dbReference type="EMBL" id="JABCIY010000338">
    <property type="protein sequence ID" value="KAF7185332.1"/>
    <property type="molecule type" value="Genomic_DNA"/>
</dbReference>
<reference evidence="3" key="1">
    <citation type="submission" date="2020-04" db="EMBL/GenBank/DDBJ databases">
        <title>Draft genome resource of the tomato pathogen Pseudocercospora fuligena.</title>
        <authorList>
            <person name="Zaccaron A."/>
        </authorList>
    </citation>
    <scope>NUCLEOTIDE SEQUENCE</scope>
    <source>
        <strain evidence="3">PF001</strain>
    </source>
</reference>
<evidence type="ECO:0000313" key="3">
    <source>
        <dbReference type="EMBL" id="KAF7185332.1"/>
    </source>
</evidence>
<protein>
    <submittedName>
        <fullName evidence="3">Uncharacterized protein</fullName>
    </submittedName>
</protein>
<organism evidence="3 4">
    <name type="scientific">Pseudocercospora fuligena</name>
    <dbReference type="NCBI Taxonomy" id="685502"/>
    <lineage>
        <taxon>Eukaryota</taxon>
        <taxon>Fungi</taxon>
        <taxon>Dikarya</taxon>
        <taxon>Ascomycota</taxon>
        <taxon>Pezizomycotina</taxon>
        <taxon>Dothideomycetes</taxon>
        <taxon>Dothideomycetidae</taxon>
        <taxon>Mycosphaerellales</taxon>
        <taxon>Mycosphaerellaceae</taxon>
        <taxon>Pseudocercospora</taxon>
    </lineage>
</organism>
<feature type="transmembrane region" description="Helical" evidence="2">
    <location>
        <begin position="144"/>
        <end position="165"/>
    </location>
</feature>
<dbReference type="Pfam" id="PF16015">
    <property type="entry name" value="Promethin"/>
    <property type="match status" value="1"/>
</dbReference>
<dbReference type="Proteomes" id="UP000660729">
    <property type="component" value="Unassembled WGS sequence"/>
</dbReference>
<proteinExistence type="predicted"/>